<evidence type="ECO:0000313" key="2">
    <source>
        <dbReference type="EMBL" id="MFC5431239.1"/>
    </source>
</evidence>
<evidence type="ECO:0000313" key="3">
    <source>
        <dbReference type="Proteomes" id="UP001596103"/>
    </source>
</evidence>
<accession>A0ABW0JDK8</accession>
<organism evidence="2 3">
    <name type="scientific">Paraburkholderia denitrificans</name>
    <dbReference type="NCBI Taxonomy" id="694025"/>
    <lineage>
        <taxon>Bacteria</taxon>
        <taxon>Pseudomonadati</taxon>
        <taxon>Pseudomonadota</taxon>
        <taxon>Betaproteobacteria</taxon>
        <taxon>Burkholderiales</taxon>
        <taxon>Burkholderiaceae</taxon>
        <taxon>Paraburkholderia</taxon>
    </lineage>
</organism>
<reference evidence="3" key="1">
    <citation type="journal article" date="2019" name="Int. J. Syst. Evol. Microbiol.">
        <title>The Global Catalogue of Microorganisms (GCM) 10K type strain sequencing project: providing services to taxonomists for standard genome sequencing and annotation.</title>
        <authorList>
            <consortium name="The Broad Institute Genomics Platform"/>
            <consortium name="The Broad Institute Genome Sequencing Center for Infectious Disease"/>
            <person name="Wu L."/>
            <person name="Ma J."/>
        </authorList>
    </citation>
    <scope>NUCLEOTIDE SEQUENCE [LARGE SCALE GENOMIC DNA]</scope>
    <source>
        <strain evidence="3">CCUG 56042</strain>
    </source>
</reference>
<keyword evidence="3" id="KW-1185">Reference proteome</keyword>
<gene>
    <name evidence="2" type="ORF">ACFPTO_20905</name>
</gene>
<comment type="caution">
    <text evidence="2">The sequence shown here is derived from an EMBL/GenBank/DDBJ whole genome shotgun (WGS) entry which is preliminary data.</text>
</comment>
<dbReference type="InterPro" id="IPR028976">
    <property type="entry name" value="CheC-like_sf"/>
</dbReference>
<protein>
    <submittedName>
        <fullName evidence="2">Chemotaxis protein CheX</fullName>
    </submittedName>
</protein>
<proteinExistence type="predicted"/>
<dbReference type="EMBL" id="JBHSMP010000030">
    <property type="protein sequence ID" value="MFC5431239.1"/>
    <property type="molecule type" value="Genomic_DNA"/>
</dbReference>
<sequence length="327" mass="35745">MDSNKPVSKVLLLESDTDCADALGRFCEDHNLVGVRVRRDALAGALRAHSDLGGVLLSEDFGGSLEASAAIAASLDAARPELPIIVRRASQPTLDGLPDALQRASRAAWAHSDPASLRAALDACVFTQDYPDALVRGITEMTVERLHHVFGDVDVSWDAPSIVRDRIIFGEVFSLIPLETAWCRGYLLMQAEEAPLLGLLPPRAGREAVTDFREMNSVLGELTNLIWGAFRNRYLGDVQALAAVGTQVQVPLLINHRRRYLSFGSDNPQLCIKYRLAGRSTGQEVTIDQRFVFSLGWSPEAFDETLQRAEMASADPCAQDAGELELF</sequence>
<evidence type="ECO:0000256" key="1">
    <source>
        <dbReference type="ARBA" id="ARBA00022500"/>
    </source>
</evidence>
<dbReference type="Proteomes" id="UP001596103">
    <property type="component" value="Unassembled WGS sequence"/>
</dbReference>
<dbReference type="RefSeq" id="WP_377714351.1">
    <property type="nucleotide sequence ID" value="NZ_JBHSMP010000030.1"/>
</dbReference>
<keyword evidence="1" id="KW-0145">Chemotaxis</keyword>
<name>A0ABW0JDK8_9BURK</name>
<dbReference type="Gene3D" id="3.40.1550.10">
    <property type="entry name" value="CheC-like"/>
    <property type="match status" value="1"/>
</dbReference>